<keyword evidence="4 6" id="KW-1133">Transmembrane helix</keyword>
<keyword evidence="1" id="KW-1003">Cell membrane</keyword>
<dbReference type="EMBL" id="LVWD01000043">
    <property type="protein sequence ID" value="OAD39311.1"/>
    <property type="molecule type" value="Genomic_DNA"/>
</dbReference>
<sequence>MNTAIAMDVVRPSRSIWSLAWDRLSVYLPVLLMVLLALGSYLLLQATPEPPKPAPERALTHEADYFMRRFSVKVFAPSGELTSEMYGTEAHHYPDTDTVEIENARVRAFNQYKQLSTATANQIVANGAGTDFELKGNAVVVRQAGRTATGQRVSRMEFHGEYLKVTTKPEHVSSDQPVLLIRDNDQITADLLDYVGDTTQVVNLTGNVRAKLVSNLR</sequence>
<keyword evidence="3 6" id="KW-0812">Transmembrane</keyword>
<organism evidence="7 8">
    <name type="scientific">Hydrogenophaga crassostreae</name>
    <dbReference type="NCBI Taxonomy" id="1763535"/>
    <lineage>
        <taxon>Bacteria</taxon>
        <taxon>Pseudomonadati</taxon>
        <taxon>Pseudomonadota</taxon>
        <taxon>Betaproteobacteria</taxon>
        <taxon>Burkholderiales</taxon>
        <taxon>Comamonadaceae</taxon>
        <taxon>Hydrogenophaga</taxon>
    </lineage>
</organism>
<dbReference type="InterPro" id="IPR052363">
    <property type="entry name" value="LPS_export_LptC"/>
</dbReference>
<keyword evidence="5 6" id="KW-0472">Membrane</keyword>
<reference evidence="7 8" key="1">
    <citation type="submission" date="2016-02" db="EMBL/GenBank/DDBJ databases">
        <title>Draft genome sequence of Hydrogenophaga sp. LPB0072.</title>
        <authorList>
            <person name="Shin S.-K."/>
            <person name="Yi H."/>
        </authorList>
    </citation>
    <scope>NUCLEOTIDE SEQUENCE [LARGE SCALE GENOMIC DNA]</scope>
    <source>
        <strain evidence="7 8">LPB0072</strain>
    </source>
</reference>
<dbReference type="RefSeq" id="WP_082877184.1">
    <property type="nucleotide sequence ID" value="NZ_CP017476.1"/>
</dbReference>
<comment type="caution">
    <text evidence="7">The sequence shown here is derived from an EMBL/GenBank/DDBJ whole genome shotgun (WGS) entry which is preliminary data.</text>
</comment>
<keyword evidence="8" id="KW-1185">Reference proteome</keyword>
<dbReference type="InterPro" id="IPR026265">
    <property type="entry name" value="LptC"/>
</dbReference>
<dbReference type="InterPro" id="IPR010664">
    <property type="entry name" value="LipoPS_assembly_LptC-rel"/>
</dbReference>
<evidence type="ECO:0000313" key="7">
    <source>
        <dbReference type="EMBL" id="OAD39311.1"/>
    </source>
</evidence>
<dbReference type="PANTHER" id="PTHR37481">
    <property type="entry name" value="LIPOPOLYSACCHARIDE EXPORT SYSTEM PROTEIN LPTC"/>
    <property type="match status" value="1"/>
</dbReference>
<keyword evidence="2" id="KW-0997">Cell inner membrane</keyword>
<evidence type="ECO:0000256" key="2">
    <source>
        <dbReference type="ARBA" id="ARBA00022519"/>
    </source>
</evidence>
<evidence type="ECO:0000313" key="8">
    <source>
        <dbReference type="Proteomes" id="UP000185657"/>
    </source>
</evidence>
<evidence type="ECO:0000256" key="4">
    <source>
        <dbReference type="ARBA" id="ARBA00022989"/>
    </source>
</evidence>
<dbReference type="Proteomes" id="UP000185657">
    <property type="component" value="Unassembled WGS sequence"/>
</dbReference>
<evidence type="ECO:0000256" key="6">
    <source>
        <dbReference type="SAM" id="Phobius"/>
    </source>
</evidence>
<proteinExistence type="predicted"/>
<protein>
    <recommendedName>
        <fullName evidence="9">LPS export ABC transporter periplasmic protein LptC</fullName>
    </recommendedName>
</protein>
<feature type="transmembrane region" description="Helical" evidence="6">
    <location>
        <begin position="24"/>
        <end position="44"/>
    </location>
</feature>
<dbReference type="Gene3D" id="2.60.450.10">
    <property type="entry name" value="Lipopolysaccharide (LPS) transport protein A like domain"/>
    <property type="match status" value="1"/>
</dbReference>
<gene>
    <name evidence="7" type="ORF">LPB72_22225</name>
</gene>
<evidence type="ECO:0008006" key="9">
    <source>
        <dbReference type="Google" id="ProtNLM"/>
    </source>
</evidence>
<dbReference type="Pfam" id="PF06835">
    <property type="entry name" value="LptC"/>
    <property type="match status" value="1"/>
</dbReference>
<name>A0ABX2U0G9_9BURK</name>
<accession>A0ABX2U0G9</accession>
<dbReference type="NCBIfam" id="TIGR04409">
    <property type="entry name" value="LptC_YrbK"/>
    <property type="match status" value="1"/>
</dbReference>
<evidence type="ECO:0000256" key="1">
    <source>
        <dbReference type="ARBA" id="ARBA00022475"/>
    </source>
</evidence>
<evidence type="ECO:0000256" key="3">
    <source>
        <dbReference type="ARBA" id="ARBA00022692"/>
    </source>
</evidence>
<evidence type="ECO:0000256" key="5">
    <source>
        <dbReference type="ARBA" id="ARBA00023136"/>
    </source>
</evidence>
<dbReference type="PANTHER" id="PTHR37481:SF1">
    <property type="entry name" value="LIPOPOLYSACCHARIDE EXPORT SYSTEM PROTEIN LPTC"/>
    <property type="match status" value="1"/>
</dbReference>